<feature type="region of interest" description="Disordered" evidence="1">
    <location>
        <begin position="1"/>
        <end position="112"/>
    </location>
</feature>
<dbReference type="AlphaFoldDB" id="A0A4D9ECV9"/>
<feature type="compositionally biased region" description="Gly residues" evidence="1">
    <location>
        <begin position="63"/>
        <end position="73"/>
    </location>
</feature>
<sequence length="112" mass="12131">MKCTLPPLHPTSRTAQGCPHPIRSHTAWLGRGTPLPYTQSPGTPVSGNPGPKRKNEDGFVLGRKGGAGKGGTQGRKTKVSEKERWGGRKDMERKREAGEMHAASAECTRDRD</sequence>
<dbReference type="EMBL" id="QXTE01000071">
    <property type="protein sequence ID" value="TFK08177.1"/>
    <property type="molecule type" value="Genomic_DNA"/>
</dbReference>
<proteinExistence type="predicted"/>
<reference evidence="2 3" key="1">
    <citation type="submission" date="2019-04" db="EMBL/GenBank/DDBJ databases">
        <title>Draft genome of the big-headed turtle Platysternon megacephalum.</title>
        <authorList>
            <person name="Gong S."/>
        </authorList>
    </citation>
    <scope>NUCLEOTIDE SEQUENCE [LARGE SCALE GENOMIC DNA]</scope>
    <source>
        <strain evidence="2">DO16091913</strain>
        <tissue evidence="2">Muscle</tissue>
    </source>
</reference>
<evidence type="ECO:0000256" key="1">
    <source>
        <dbReference type="SAM" id="MobiDB-lite"/>
    </source>
</evidence>
<comment type="caution">
    <text evidence="2">The sequence shown here is derived from an EMBL/GenBank/DDBJ whole genome shotgun (WGS) entry which is preliminary data.</text>
</comment>
<evidence type="ECO:0000313" key="2">
    <source>
        <dbReference type="EMBL" id="TFK08177.1"/>
    </source>
</evidence>
<evidence type="ECO:0000313" key="3">
    <source>
        <dbReference type="Proteomes" id="UP000297703"/>
    </source>
</evidence>
<accession>A0A4D9ECV9</accession>
<feature type="compositionally biased region" description="Polar residues" evidence="1">
    <location>
        <begin position="36"/>
        <end position="46"/>
    </location>
</feature>
<name>A0A4D9ECV9_9SAUR</name>
<keyword evidence="3" id="KW-1185">Reference proteome</keyword>
<organism evidence="2 3">
    <name type="scientific">Platysternon megacephalum</name>
    <name type="common">big-headed turtle</name>
    <dbReference type="NCBI Taxonomy" id="55544"/>
    <lineage>
        <taxon>Eukaryota</taxon>
        <taxon>Metazoa</taxon>
        <taxon>Chordata</taxon>
        <taxon>Craniata</taxon>
        <taxon>Vertebrata</taxon>
        <taxon>Euteleostomi</taxon>
        <taxon>Archelosauria</taxon>
        <taxon>Testudinata</taxon>
        <taxon>Testudines</taxon>
        <taxon>Cryptodira</taxon>
        <taxon>Durocryptodira</taxon>
        <taxon>Testudinoidea</taxon>
        <taxon>Platysternidae</taxon>
        <taxon>Platysternon</taxon>
    </lineage>
</organism>
<reference evidence="2 3" key="2">
    <citation type="submission" date="2019-04" db="EMBL/GenBank/DDBJ databases">
        <title>The genome sequence of big-headed turtle.</title>
        <authorList>
            <person name="Gong S."/>
        </authorList>
    </citation>
    <scope>NUCLEOTIDE SEQUENCE [LARGE SCALE GENOMIC DNA]</scope>
    <source>
        <strain evidence="2">DO16091913</strain>
        <tissue evidence="2">Muscle</tissue>
    </source>
</reference>
<dbReference type="Proteomes" id="UP000297703">
    <property type="component" value="Unassembled WGS sequence"/>
</dbReference>
<protein>
    <submittedName>
        <fullName evidence="2">General transcription factor 3C polypeptide 1</fullName>
    </submittedName>
</protein>
<feature type="compositionally biased region" description="Basic and acidic residues" evidence="1">
    <location>
        <begin position="78"/>
        <end position="99"/>
    </location>
</feature>
<gene>
    <name evidence="2" type="ORF">DR999_PMT08845</name>
</gene>